<keyword evidence="4" id="KW-0472">Membrane</keyword>
<evidence type="ECO:0000313" key="7">
    <source>
        <dbReference type="Proteomes" id="UP001148838"/>
    </source>
</evidence>
<feature type="transmembrane region" description="Helical" evidence="4">
    <location>
        <begin position="137"/>
        <end position="157"/>
    </location>
</feature>
<feature type="domain" description="PCI" evidence="5">
    <location>
        <begin position="419"/>
        <end position="588"/>
    </location>
</feature>
<keyword evidence="4" id="KW-0812">Transmembrane</keyword>
<dbReference type="InterPro" id="IPR049549">
    <property type="entry name" value="RPN7_PSMD6_C"/>
</dbReference>
<dbReference type="InterPro" id="IPR019585">
    <property type="entry name" value="Rpn7/CSN1"/>
</dbReference>
<evidence type="ECO:0000256" key="1">
    <source>
        <dbReference type="ARBA" id="ARBA00005717"/>
    </source>
</evidence>
<accession>A0ABQ8T6D2</accession>
<dbReference type="InterPro" id="IPR000717">
    <property type="entry name" value="PCI_dom"/>
</dbReference>
<protein>
    <recommendedName>
        <fullName evidence="2">26S proteasome non-ATPase regulatory subunit 6</fullName>
    </recommendedName>
</protein>
<dbReference type="Proteomes" id="UP001148838">
    <property type="component" value="Unassembled WGS sequence"/>
</dbReference>
<evidence type="ECO:0000256" key="4">
    <source>
        <dbReference type="SAM" id="Phobius"/>
    </source>
</evidence>
<keyword evidence="7" id="KW-1185">Reference proteome</keyword>
<dbReference type="EMBL" id="JAJSOF020000015">
    <property type="protein sequence ID" value="KAJ4442044.1"/>
    <property type="molecule type" value="Genomic_DNA"/>
</dbReference>
<evidence type="ECO:0000313" key="6">
    <source>
        <dbReference type="EMBL" id="KAJ4442044.1"/>
    </source>
</evidence>
<comment type="caution">
    <text evidence="6">The sequence shown here is derived from an EMBL/GenBank/DDBJ whole genome shotgun (WGS) entry which is preliminary data.</text>
</comment>
<name>A0ABQ8T6D2_PERAM</name>
<dbReference type="SMART" id="SM00088">
    <property type="entry name" value="PINT"/>
    <property type="match status" value="1"/>
</dbReference>
<dbReference type="Pfam" id="PF01399">
    <property type="entry name" value="PCI"/>
    <property type="match status" value="1"/>
</dbReference>
<keyword evidence="3" id="KW-0647">Proteasome</keyword>
<dbReference type="PANTHER" id="PTHR14145:SF1">
    <property type="entry name" value="26S PROTEASOME NON-ATPASE REGULATORY SUBUNIT 6"/>
    <property type="match status" value="1"/>
</dbReference>
<evidence type="ECO:0000256" key="3">
    <source>
        <dbReference type="ARBA" id="ARBA00022942"/>
    </source>
</evidence>
<dbReference type="PANTHER" id="PTHR14145">
    <property type="entry name" value="26S PROTESOME SUBUNIT 6"/>
    <property type="match status" value="1"/>
</dbReference>
<dbReference type="PROSITE" id="PS50250">
    <property type="entry name" value="PCI"/>
    <property type="match status" value="1"/>
</dbReference>
<evidence type="ECO:0000259" key="5">
    <source>
        <dbReference type="PROSITE" id="PS50250"/>
    </source>
</evidence>
<dbReference type="Gene3D" id="1.20.1740.10">
    <property type="entry name" value="Amino acid/polyamine transporter I"/>
    <property type="match status" value="1"/>
</dbReference>
<dbReference type="InterPro" id="IPR036390">
    <property type="entry name" value="WH_DNA-bd_sf"/>
</dbReference>
<sequence length="634" mass="73200">MQAEKTVLERIERRTLQWFGHLRRMDQQRWSKRIFDWSPNRRGVREEEMILRDMLLELNESCEQYGMKINANKKKTMVVARKIRKCFITLVLLIIKDVYVLINYLSFVEALFTTLSVSGLLWLRYKKPHAVRPIKVNIIFPIIFFIICVFLVTLPFYVSPWEVGIGLILIVSGIPMYLIFIYWKNKPLWLVRTSVGPVARKIRPWMVGTGFILLRIRTDGGLRFSMLKTEVNGKTPSYMELAKWKFLLTLPDHYKDSDLQRKLLAGICEGNMAPYYTAVCADLNWNVDHALLAKMQAANREKLLEFDKENDSGKSRDEEEPRLWQEKLEYLSSIGDKEAAMKLATEKSQDTSLSTNCRLDAVFAMFRIAYFHGCDRDGMKNAIDKAVGLIDGTGGAGGDWSARNKLKAYEAICSLGHRDYGRAANLLLDAVPTFESYELLDFGTLIRYTVLSCMIALSRCELNEKLKNNGAVMQSLHAQYPDLLNFYRSLDYGRYSEFFVNLATIETSMRLDHLLHPHYRHYIREMRLKAYSQLLQAYRSLSLKSMAEAFGVTEEYVENEVAKFAALGRLQCKIDRVAGAVVTNSYVNDDKAGTQLPENAPEATYQRDIMYQNTIKHGDHLLNRLKKLTRIMDF</sequence>
<proteinExistence type="inferred from homology"/>
<keyword evidence="4" id="KW-1133">Transmembrane helix</keyword>
<reference evidence="6 7" key="1">
    <citation type="journal article" date="2022" name="Allergy">
        <title>Genome assembly and annotation of Periplaneta americana reveal a comprehensive cockroach allergen profile.</title>
        <authorList>
            <person name="Wang L."/>
            <person name="Xiong Q."/>
            <person name="Saelim N."/>
            <person name="Wang L."/>
            <person name="Nong W."/>
            <person name="Wan A.T."/>
            <person name="Shi M."/>
            <person name="Liu X."/>
            <person name="Cao Q."/>
            <person name="Hui J.H.L."/>
            <person name="Sookrung N."/>
            <person name="Leung T.F."/>
            <person name="Tungtrongchitr A."/>
            <person name="Tsui S.K.W."/>
        </authorList>
    </citation>
    <scope>NUCLEOTIDE SEQUENCE [LARGE SCALE GENOMIC DNA]</scope>
    <source>
        <strain evidence="6">PWHHKU_190912</strain>
    </source>
</reference>
<organism evidence="6 7">
    <name type="scientific">Periplaneta americana</name>
    <name type="common">American cockroach</name>
    <name type="synonym">Blatta americana</name>
    <dbReference type="NCBI Taxonomy" id="6978"/>
    <lineage>
        <taxon>Eukaryota</taxon>
        <taxon>Metazoa</taxon>
        <taxon>Ecdysozoa</taxon>
        <taxon>Arthropoda</taxon>
        <taxon>Hexapoda</taxon>
        <taxon>Insecta</taxon>
        <taxon>Pterygota</taxon>
        <taxon>Neoptera</taxon>
        <taxon>Polyneoptera</taxon>
        <taxon>Dictyoptera</taxon>
        <taxon>Blattodea</taxon>
        <taxon>Blattoidea</taxon>
        <taxon>Blattidae</taxon>
        <taxon>Blattinae</taxon>
        <taxon>Periplaneta</taxon>
    </lineage>
</organism>
<dbReference type="Pfam" id="PF10602">
    <property type="entry name" value="RPN7"/>
    <property type="match status" value="1"/>
</dbReference>
<dbReference type="InterPro" id="IPR045135">
    <property type="entry name" value="Rpn7_N"/>
</dbReference>
<dbReference type="SUPFAM" id="SSF46785">
    <property type="entry name" value="Winged helix' DNA-binding domain"/>
    <property type="match status" value="1"/>
</dbReference>
<feature type="transmembrane region" description="Helical" evidence="4">
    <location>
        <begin position="163"/>
        <end position="183"/>
    </location>
</feature>
<gene>
    <name evidence="6" type="ORF">ANN_11910</name>
</gene>
<evidence type="ECO:0000256" key="2">
    <source>
        <dbReference type="ARBA" id="ARBA00014932"/>
    </source>
</evidence>
<dbReference type="Pfam" id="PF21154">
    <property type="entry name" value="RPN7_PSMD6_C"/>
    <property type="match status" value="1"/>
</dbReference>
<feature type="transmembrane region" description="Helical" evidence="4">
    <location>
        <begin position="83"/>
        <end position="102"/>
    </location>
</feature>
<comment type="similarity">
    <text evidence="1">Belongs to the proteasome subunit S10 family.</text>
</comment>
<dbReference type="Gene3D" id="1.25.40.570">
    <property type="match status" value="1"/>
</dbReference>